<evidence type="ECO:0000256" key="4">
    <source>
        <dbReference type="ARBA" id="ARBA00013014"/>
    </source>
</evidence>
<name>A0ABW3LPE4_9BACI</name>
<comment type="similarity">
    <text evidence="3 11">Belongs to the ketopantoate reductase family.</text>
</comment>
<evidence type="ECO:0000256" key="1">
    <source>
        <dbReference type="ARBA" id="ARBA00002919"/>
    </source>
</evidence>
<evidence type="ECO:0000259" key="12">
    <source>
        <dbReference type="Pfam" id="PF02558"/>
    </source>
</evidence>
<dbReference type="EMBL" id="JBHTKJ010000024">
    <property type="protein sequence ID" value="MFD1038770.1"/>
    <property type="molecule type" value="Genomic_DNA"/>
</dbReference>
<dbReference type="RefSeq" id="WP_390362065.1">
    <property type="nucleotide sequence ID" value="NZ_JBHTKJ010000024.1"/>
</dbReference>
<evidence type="ECO:0000256" key="6">
    <source>
        <dbReference type="ARBA" id="ARBA00022655"/>
    </source>
</evidence>
<evidence type="ECO:0000256" key="9">
    <source>
        <dbReference type="ARBA" id="ARBA00032024"/>
    </source>
</evidence>
<comment type="function">
    <text evidence="1 11">Catalyzes the NADPH-dependent reduction of ketopantoate into pantoic acid.</text>
</comment>
<dbReference type="PANTHER" id="PTHR43765">
    <property type="entry name" value="2-DEHYDROPANTOATE 2-REDUCTASE-RELATED"/>
    <property type="match status" value="1"/>
</dbReference>
<comment type="pathway">
    <text evidence="2 11">Cofactor biosynthesis; (R)-pantothenate biosynthesis; (R)-pantoate from 3-methyl-2-oxobutanoate: step 2/2.</text>
</comment>
<gene>
    <name evidence="14" type="ORF">ACFQ3N_10260</name>
</gene>
<dbReference type="InterPro" id="IPR013332">
    <property type="entry name" value="KPR_N"/>
</dbReference>
<keyword evidence="15" id="KW-1185">Reference proteome</keyword>
<evidence type="ECO:0000256" key="7">
    <source>
        <dbReference type="ARBA" id="ARBA00022857"/>
    </source>
</evidence>
<keyword evidence="8 11" id="KW-0560">Oxidoreductase</keyword>
<comment type="caution">
    <text evidence="14">The sequence shown here is derived from an EMBL/GenBank/DDBJ whole genome shotgun (WGS) entry which is preliminary data.</text>
</comment>
<dbReference type="SUPFAM" id="SSF48179">
    <property type="entry name" value="6-phosphogluconate dehydrogenase C-terminal domain-like"/>
    <property type="match status" value="1"/>
</dbReference>
<evidence type="ECO:0000313" key="15">
    <source>
        <dbReference type="Proteomes" id="UP001597040"/>
    </source>
</evidence>
<evidence type="ECO:0000256" key="8">
    <source>
        <dbReference type="ARBA" id="ARBA00023002"/>
    </source>
</evidence>
<dbReference type="Gene3D" id="1.10.1040.10">
    <property type="entry name" value="N-(1-d-carboxylethyl)-l-norvaline Dehydrogenase, domain 2"/>
    <property type="match status" value="1"/>
</dbReference>
<dbReference type="Pfam" id="PF02558">
    <property type="entry name" value="ApbA"/>
    <property type="match status" value="1"/>
</dbReference>
<dbReference type="Gene3D" id="3.40.50.720">
    <property type="entry name" value="NAD(P)-binding Rossmann-like Domain"/>
    <property type="match status" value="1"/>
</dbReference>
<evidence type="ECO:0000313" key="14">
    <source>
        <dbReference type="EMBL" id="MFD1038770.1"/>
    </source>
</evidence>
<dbReference type="PANTHER" id="PTHR43765:SF2">
    <property type="entry name" value="2-DEHYDROPANTOATE 2-REDUCTASE"/>
    <property type="match status" value="1"/>
</dbReference>
<evidence type="ECO:0000256" key="2">
    <source>
        <dbReference type="ARBA" id="ARBA00004994"/>
    </source>
</evidence>
<dbReference type="GO" id="GO:0008677">
    <property type="term" value="F:2-dehydropantoate 2-reductase activity"/>
    <property type="evidence" value="ECO:0007669"/>
    <property type="project" value="UniProtKB-EC"/>
</dbReference>
<dbReference type="InterPro" id="IPR008927">
    <property type="entry name" value="6-PGluconate_DH-like_C_sf"/>
</dbReference>
<feature type="domain" description="Ketopantoate reductase N-terminal" evidence="12">
    <location>
        <begin position="3"/>
        <end position="144"/>
    </location>
</feature>
<evidence type="ECO:0000256" key="5">
    <source>
        <dbReference type="ARBA" id="ARBA00019465"/>
    </source>
</evidence>
<dbReference type="NCBIfam" id="TIGR00745">
    <property type="entry name" value="apbA_panE"/>
    <property type="match status" value="1"/>
</dbReference>
<keyword evidence="6 11" id="KW-0566">Pantothenate biosynthesis</keyword>
<evidence type="ECO:0000259" key="13">
    <source>
        <dbReference type="Pfam" id="PF08546"/>
    </source>
</evidence>
<dbReference type="EC" id="1.1.1.169" evidence="4 11"/>
<accession>A0ABW3LPE4</accession>
<comment type="catalytic activity">
    <reaction evidence="10 11">
        <text>(R)-pantoate + NADP(+) = 2-dehydropantoate + NADPH + H(+)</text>
        <dbReference type="Rhea" id="RHEA:16233"/>
        <dbReference type="ChEBI" id="CHEBI:11561"/>
        <dbReference type="ChEBI" id="CHEBI:15378"/>
        <dbReference type="ChEBI" id="CHEBI:15980"/>
        <dbReference type="ChEBI" id="CHEBI:57783"/>
        <dbReference type="ChEBI" id="CHEBI:58349"/>
        <dbReference type="EC" id="1.1.1.169"/>
    </reaction>
</comment>
<organism evidence="14 15">
    <name type="scientific">Virgibacillus byunsanensis</name>
    <dbReference type="NCBI Taxonomy" id="570945"/>
    <lineage>
        <taxon>Bacteria</taxon>
        <taxon>Bacillati</taxon>
        <taxon>Bacillota</taxon>
        <taxon>Bacilli</taxon>
        <taxon>Bacillales</taxon>
        <taxon>Bacillaceae</taxon>
        <taxon>Virgibacillus</taxon>
    </lineage>
</organism>
<feature type="domain" description="Ketopantoate reductase C-terminal" evidence="13">
    <location>
        <begin position="173"/>
        <end position="285"/>
    </location>
</feature>
<dbReference type="Proteomes" id="UP001597040">
    <property type="component" value="Unassembled WGS sequence"/>
</dbReference>
<reference evidence="15" key="1">
    <citation type="journal article" date="2019" name="Int. J. Syst. Evol. Microbiol.">
        <title>The Global Catalogue of Microorganisms (GCM) 10K type strain sequencing project: providing services to taxonomists for standard genome sequencing and annotation.</title>
        <authorList>
            <consortium name="The Broad Institute Genomics Platform"/>
            <consortium name="The Broad Institute Genome Sequencing Center for Infectious Disease"/>
            <person name="Wu L."/>
            <person name="Ma J."/>
        </authorList>
    </citation>
    <scope>NUCLEOTIDE SEQUENCE [LARGE SCALE GENOMIC DNA]</scope>
    <source>
        <strain evidence="15">CCUG 56754</strain>
    </source>
</reference>
<sequence length="292" mass="32593">MKIGIIGGGAIGLLVSSYLSSVHDVTIYVRRPEQREELIKDGIHVTNSSKVNCVRSLTIDEMNKEDCLIICTKQQQVQDVLQHIHNKNNHSFLIFLQNGMGHIDLLKKIGQPVLVGIVEHGALKLDDHTVQHTGNGMIKLAAFSKGILDIDRLVFELNQPEFPVVAVDGWRKLLHGKLIVNAVINPLTAMFGVRNGDIIANPYIYELAKALCRETARVLELDFPEQLQCVTAVISNTSENVSSMLKDIQAPRQTEIDAITGYILTISKKEIPYTTFVYHSVKALEMKKGIRY</sequence>
<keyword evidence="7 11" id="KW-0521">NADP</keyword>
<evidence type="ECO:0000256" key="3">
    <source>
        <dbReference type="ARBA" id="ARBA00007870"/>
    </source>
</evidence>
<evidence type="ECO:0000256" key="10">
    <source>
        <dbReference type="ARBA" id="ARBA00048793"/>
    </source>
</evidence>
<protein>
    <recommendedName>
        <fullName evidence="5 11">2-dehydropantoate 2-reductase</fullName>
        <ecNumber evidence="4 11">1.1.1.169</ecNumber>
    </recommendedName>
    <alternativeName>
        <fullName evidence="9 11">Ketopantoate reductase</fullName>
    </alternativeName>
</protein>
<dbReference type="InterPro" id="IPR036291">
    <property type="entry name" value="NAD(P)-bd_dom_sf"/>
</dbReference>
<dbReference type="InterPro" id="IPR003710">
    <property type="entry name" value="ApbA"/>
</dbReference>
<dbReference type="Pfam" id="PF08546">
    <property type="entry name" value="ApbA_C"/>
    <property type="match status" value="1"/>
</dbReference>
<evidence type="ECO:0000256" key="11">
    <source>
        <dbReference type="RuleBase" id="RU362068"/>
    </source>
</evidence>
<dbReference type="InterPro" id="IPR013752">
    <property type="entry name" value="KPA_reductase"/>
</dbReference>
<dbReference type="SUPFAM" id="SSF51735">
    <property type="entry name" value="NAD(P)-binding Rossmann-fold domains"/>
    <property type="match status" value="1"/>
</dbReference>
<dbReference type="InterPro" id="IPR050838">
    <property type="entry name" value="Ketopantoate_reductase"/>
</dbReference>
<proteinExistence type="inferred from homology"/>
<dbReference type="InterPro" id="IPR013328">
    <property type="entry name" value="6PGD_dom2"/>
</dbReference>